<dbReference type="SMART" id="SM01217">
    <property type="entry name" value="Fn3_like"/>
    <property type="match status" value="1"/>
</dbReference>
<dbReference type="PANTHER" id="PTHR30620:SF16">
    <property type="entry name" value="LYSOSOMAL BETA GLUCOSIDASE"/>
    <property type="match status" value="1"/>
</dbReference>
<dbReference type="EMBL" id="BAABFN010000002">
    <property type="protein sequence ID" value="GAA4305203.1"/>
    <property type="molecule type" value="Genomic_DNA"/>
</dbReference>
<keyword evidence="10" id="KW-1185">Reference proteome</keyword>
<dbReference type="Gene3D" id="3.20.20.300">
    <property type="entry name" value="Glycoside hydrolase, family 3, N-terminal domain"/>
    <property type="match status" value="1"/>
</dbReference>
<dbReference type="PROSITE" id="PS00775">
    <property type="entry name" value="GLYCOSYL_HYDROL_F3"/>
    <property type="match status" value="1"/>
</dbReference>
<dbReference type="Pfam" id="PF14310">
    <property type="entry name" value="Fn3-like"/>
    <property type="match status" value="1"/>
</dbReference>
<dbReference type="InterPro" id="IPR002772">
    <property type="entry name" value="Glyco_hydro_3_C"/>
</dbReference>
<evidence type="ECO:0000259" key="8">
    <source>
        <dbReference type="SMART" id="SM01217"/>
    </source>
</evidence>
<dbReference type="Pfam" id="PF00933">
    <property type="entry name" value="Glyco_hydro_3"/>
    <property type="match status" value="1"/>
</dbReference>
<evidence type="ECO:0000313" key="10">
    <source>
        <dbReference type="Proteomes" id="UP001501207"/>
    </source>
</evidence>
<keyword evidence="5 7" id="KW-0378">Hydrolase</keyword>
<keyword evidence="4" id="KW-0732">Signal</keyword>
<evidence type="ECO:0000256" key="4">
    <source>
        <dbReference type="ARBA" id="ARBA00022729"/>
    </source>
</evidence>
<comment type="similarity">
    <text evidence="2 7">Belongs to the glycosyl hydrolase 3 family.</text>
</comment>
<dbReference type="InterPro" id="IPR036962">
    <property type="entry name" value="Glyco_hydro_3_N_sf"/>
</dbReference>
<keyword evidence="6 7" id="KW-0326">Glycosidase</keyword>
<dbReference type="NCBIfam" id="NF011678">
    <property type="entry name" value="PRK15098.1"/>
    <property type="match status" value="1"/>
</dbReference>
<accession>A0ABP8FJF5</accession>
<evidence type="ECO:0000256" key="3">
    <source>
        <dbReference type="ARBA" id="ARBA00012744"/>
    </source>
</evidence>
<dbReference type="EC" id="3.2.1.21" evidence="3"/>
<dbReference type="InterPro" id="IPR001764">
    <property type="entry name" value="Glyco_hydro_3_N"/>
</dbReference>
<evidence type="ECO:0000256" key="7">
    <source>
        <dbReference type="RuleBase" id="RU361161"/>
    </source>
</evidence>
<dbReference type="InterPro" id="IPR013783">
    <property type="entry name" value="Ig-like_fold"/>
</dbReference>
<evidence type="ECO:0000256" key="1">
    <source>
        <dbReference type="ARBA" id="ARBA00000448"/>
    </source>
</evidence>
<dbReference type="Gene3D" id="3.40.50.1700">
    <property type="entry name" value="Glycoside hydrolase family 3 C-terminal domain"/>
    <property type="match status" value="1"/>
</dbReference>
<dbReference type="PRINTS" id="PR00133">
    <property type="entry name" value="GLHYDRLASE3"/>
</dbReference>
<dbReference type="InterPro" id="IPR019800">
    <property type="entry name" value="Glyco_hydro_3_AS"/>
</dbReference>
<dbReference type="InterPro" id="IPR026891">
    <property type="entry name" value="Fn3-like"/>
</dbReference>
<evidence type="ECO:0000256" key="5">
    <source>
        <dbReference type="ARBA" id="ARBA00022801"/>
    </source>
</evidence>
<sequence>MHEVNFRRYAIELQTGNMLIRIVFLLTLAACLPQAPAAAQEKQPGDDRQMAFFIDSLMSRMTLDEKIGQLNLLTSDMDVTGPSMRKNYAEDIRKGRVGAIFNAYTPEYVKQLQDMAVKQTRLHIPLLFGYDVIHGHKTIFPVPLGMAASWDTAAVEKAARIAAEEASADGINWVYSPMVDIARDPRWGRVMEGAGEDPRLGSLMARAYVKGYQGNDLSASHTVLACVKHFALYGAAEGGRDYNTVDMSRRRMFETYLPPYKAALDAGAGSVMTSFNEVNGIPATGNRWLLKDLLRRQWGFSGLVVTDYTAIPEMISHGVGRNTSEVGTQALQAGVDMDMQGEVYVTQLKSLLQEGKISRQDIDTAVRHVLEAKYRLGLFSDPYRYVHENPDKVIMSPDKLAFAREMARKSMVLLKNAGQLLPLKKSGSIALIGPLADDRRDLIGAWSAAGDWHRAVSLLSGVKAAVEGRAKVYYAKGANLVDDTALLRKLNAAGADITVDAKSPEQLIREAVATAERADVVVMALGESAAMTGEAASRSDIGLTPNQQELLSAVYATGKPVVLVLMNGRPLTLPWEDAHIPAILESWFGGTEAGAAIADVLFGAYNPSGKLTISFPVSVGQIPVYYSHKSTGRPADPGNKYTSKYLDIPNEPLYPFGYGLSYTHFSYGDIVLSTRKLRRGEILRMAVTVTNDGHYDGTETAQLYLRDRVASVTRPVKELKDYRQVFLKQGESKRLTFTLTPEDLKFYNRDMQWVTEPGDFEIFIGGNSRDLQRAAFTLTE</sequence>
<comment type="caution">
    <text evidence="9">The sequence shown here is derived from an EMBL/GenBank/DDBJ whole genome shotgun (WGS) entry which is preliminary data.</text>
</comment>
<dbReference type="Gene3D" id="2.60.40.10">
    <property type="entry name" value="Immunoglobulins"/>
    <property type="match status" value="1"/>
</dbReference>
<reference evidence="10" key="1">
    <citation type="journal article" date="2019" name="Int. J. Syst. Evol. Microbiol.">
        <title>The Global Catalogue of Microorganisms (GCM) 10K type strain sequencing project: providing services to taxonomists for standard genome sequencing and annotation.</title>
        <authorList>
            <consortium name="The Broad Institute Genomics Platform"/>
            <consortium name="The Broad Institute Genome Sequencing Center for Infectious Disease"/>
            <person name="Wu L."/>
            <person name="Ma J."/>
        </authorList>
    </citation>
    <scope>NUCLEOTIDE SEQUENCE [LARGE SCALE GENOMIC DNA]</scope>
    <source>
        <strain evidence="10">JCM 17664</strain>
    </source>
</reference>
<evidence type="ECO:0000313" key="9">
    <source>
        <dbReference type="EMBL" id="GAA4305203.1"/>
    </source>
</evidence>
<dbReference type="Pfam" id="PF01915">
    <property type="entry name" value="Glyco_hydro_3_C"/>
    <property type="match status" value="1"/>
</dbReference>
<dbReference type="SUPFAM" id="SSF52279">
    <property type="entry name" value="Beta-D-glucan exohydrolase, C-terminal domain"/>
    <property type="match status" value="1"/>
</dbReference>
<evidence type="ECO:0000256" key="2">
    <source>
        <dbReference type="ARBA" id="ARBA00005336"/>
    </source>
</evidence>
<organism evidence="9 10">
    <name type="scientific">Compostibacter hankyongensis</name>
    <dbReference type="NCBI Taxonomy" id="1007089"/>
    <lineage>
        <taxon>Bacteria</taxon>
        <taxon>Pseudomonadati</taxon>
        <taxon>Bacteroidota</taxon>
        <taxon>Chitinophagia</taxon>
        <taxon>Chitinophagales</taxon>
        <taxon>Chitinophagaceae</taxon>
        <taxon>Compostibacter</taxon>
    </lineage>
</organism>
<dbReference type="InterPro" id="IPR051915">
    <property type="entry name" value="Cellulose_Degrad_GH3"/>
</dbReference>
<gene>
    <name evidence="9" type="primary">bglX</name>
    <name evidence="9" type="ORF">GCM10023143_10310</name>
</gene>
<feature type="domain" description="Fibronectin type III-like" evidence="8">
    <location>
        <begin position="699"/>
        <end position="768"/>
    </location>
</feature>
<proteinExistence type="inferred from homology"/>
<dbReference type="InterPro" id="IPR036881">
    <property type="entry name" value="Glyco_hydro_3_C_sf"/>
</dbReference>
<dbReference type="SUPFAM" id="SSF51445">
    <property type="entry name" value="(Trans)glycosidases"/>
    <property type="match status" value="1"/>
</dbReference>
<dbReference type="InterPro" id="IPR017853">
    <property type="entry name" value="GH"/>
</dbReference>
<name>A0ABP8FJF5_9BACT</name>
<comment type="catalytic activity">
    <reaction evidence="1">
        <text>Hydrolysis of terminal, non-reducing beta-D-glucosyl residues with release of beta-D-glucose.</text>
        <dbReference type="EC" id="3.2.1.21"/>
    </reaction>
</comment>
<protein>
    <recommendedName>
        <fullName evidence="3">beta-glucosidase</fullName>
        <ecNumber evidence="3">3.2.1.21</ecNumber>
    </recommendedName>
</protein>
<evidence type="ECO:0000256" key="6">
    <source>
        <dbReference type="ARBA" id="ARBA00023295"/>
    </source>
</evidence>
<dbReference type="Proteomes" id="UP001501207">
    <property type="component" value="Unassembled WGS sequence"/>
</dbReference>
<dbReference type="PANTHER" id="PTHR30620">
    <property type="entry name" value="PERIPLASMIC BETA-GLUCOSIDASE-RELATED"/>
    <property type="match status" value="1"/>
</dbReference>